<keyword evidence="6" id="KW-1185">Reference proteome</keyword>
<dbReference type="Gene3D" id="3.40.50.300">
    <property type="entry name" value="P-loop containing nucleotide triphosphate hydrolases"/>
    <property type="match status" value="1"/>
</dbReference>
<dbReference type="SMART" id="SM00862">
    <property type="entry name" value="Trans_reg_C"/>
    <property type="match status" value="1"/>
</dbReference>
<protein>
    <submittedName>
        <fullName evidence="5">Winged helix-turn-helix domain-containing protein</fullName>
    </submittedName>
</protein>
<feature type="compositionally biased region" description="Low complexity" evidence="3">
    <location>
        <begin position="111"/>
        <end position="121"/>
    </location>
</feature>
<dbReference type="CDD" id="cd00383">
    <property type="entry name" value="trans_reg_C"/>
    <property type="match status" value="1"/>
</dbReference>
<dbReference type="RefSeq" id="WP_203169171.1">
    <property type="nucleotide sequence ID" value="NZ_JAEVLS010000004.1"/>
</dbReference>
<gene>
    <name evidence="5" type="ORF">JM946_20190</name>
</gene>
<feature type="DNA-binding region" description="OmpR/PhoB-type" evidence="2">
    <location>
        <begin position="5"/>
        <end position="103"/>
    </location>
</feature>
<dbReference type="Pfam" id="PF25872">
    <property type="entry name" value="HTH_77"/>
    <property type="match status" value="1"/>
</dbReference>
<dbReference type="SUPFAM" id="SSF52540">
    <property type="entry name" value="P-loop containing nucleoside triphosphate hydrolases"/>
    <property type="match status" value="1"/>
</dbReference>
<organism evidence="5 6">
    <name type="scientific">Steroidobacter gossypii</name>
    <dbReference type="NCBI Taxonomy" id="2805490"/>
    <lineage>
        <taxon>Bacteria</taxon>
        <taxon>Pseudomonadati</taxon>
        <taxon>Pseudomonadota</taxon>
        <taxon>Gammaproteobacteria</taxon>
        <taxon>Steroidobacterales</taxon>
        <taxon>Steroidobacteraceae</taxon>
        <taxon>Steroidobacter</taxon>
    </lineage>
</organism>
<dbReference type="Gene3D" id="1.25.40.10">
    <property type="entry name" value="Tetratricopeptide repeat domain"/>
    <property type="match status" value="2"/>
</dbReference>
<evidence type="ECO:0000256" key="2">
    <source>
        <dbReference type="PROSITE-ProRule" id="PRU01091"/>
    </source>
</evidence>
<dbReference type="InterPro" id="IPR003593">
    <property type="entry name" value="AAA+_ATPase"/>
</dbReference>
<dbReference type="InterPro" id="IPR002182">
    <property type="entry name" value="NB-ARC"/>
</dbReference>
<dbReference type="PROSITE" id="PS51755">
    <property type="entry name" value="OMPR_PHOB"/>
    <property type="match status" value="1"/>
</dbReference>
<dbReference type="SMART" id="SM00382">
    <property type="entry name" value="AAA"/>
    <property type="match status" value="1"/>
</dbReference>
<dbReference type="EMBL" id="JAEVLS010000004">
    <property type="protein sequence ID" value="MBM0107063.1"/>
    <property type="molecule type" value="Genomic_DNA"/>
</dbReference>
<sequence length="960" mass="104462">MPASDEIVEFGPYRLHVAGRLLQRNGVVVEIGSRALDLLIALVERPGEVLTRRELIARAWPGLVVDDANLRVNVASLRKCLGERTGGARYIVNVPGRGYSFVGPTKRVRSDSSSQKSSPRLQQPPPGAASTAHEHSLPEKLGRLVGRDDSIVELDELLTKHRFVSIVGPGGMGKTTVAIFVAHRMLDAFDGAVYFVDLGSLTDASLIPGTIAGVLGLKVPSQDPRPSILAFLASRRTLLVLDNCEHLIDKAADLAEWLYRSAPQTHLLATSRESLRVEGEHVHILPPLEAPPPVEALTAADAMSFPAVQLFMDRVAATGAGEQLTNEIAALAGEICRRMDGIALAIELAAGRVRSHGVRGTAELLHHRFNLLWQGRRSALPRHQTLQAMLDWSYNLLSDTDRRVLYRLSVFVGPFDLSAAQRIAADAALDEAAVTEAIESLIDKSLLSSSMLNGVSYLRLLDTTRAYASAKLVDSGEFPTVSRRLAEYLIARLGDSERGRKPSDADRAFVQVGSVRAALDWAFADAGDSALGVRLAALCAPRFLERSLLEDCFHWCELALLRLGAKAGSTTHLILQEALAISAMFTRGNGNDVRESIEHGLRLARSLGDQQRELSLLAGLHIFMTRIGDFTGAVEVGRRSIELARRMDSSAGIVMAEWMVGCAFHLIGDQAGALRHSEEAFKQAAARGVTKIDLFGYGHRTRALIVLARTLWMTGSVDRAAQVARQSVEEAEQGEHPVNKCIAQIYSATVFLWRGDVDEADALVSRLIQHASRYSLRPYQAVGIALSGEVALLKGDCRAAVDRLREALGILHAERHHVITTALSRSMAEALLHCDEIVEAEAMITAALERAEAQNGAFDMPELLRTRAEIGTASGRLDARAAEAMCRRSLELASSQSALSLELRAAMALGKLLAQQGRVQEAYSTLQAIYDRFTEGQLTRDLKMARELIEAWSSLTEARS</sequence>
<evidence type="ECO:0000313" key="5">
    <source>
        <dbReference type="EMBL" id="MBM0107063.1"/>
    </source>
</evidence>
<evidence type="ECO:0000259" key="4">
    <source>
        <dbReference type="PROSITE" id="PS51755"/>
    </source>
</evidence>
<dbReference type="PANTHER" id="PTHR47691">
    <property type="entry name" value="REGULATOR-RELATED"/>
    <property type="match status" value="1"/>
</dbReference>
<keyword evidence="1 2" id="KW-0238">DNA-binding</keyword>
<proteinExistence type="predicted"/>
<dbReference type="Gene3D" id="1.10.10.10">
    <property type="entry name" value="Winged helix-like DNA-binding domain superfamily/Winged helix DNA-binding domain"/>
    <property type="match status" value="1"/>
</dbReference>
<evidence type="ECO:0000256" key="3">
    <source>
        <dbReference type="SAM" id="MobiDB-lite"/>
    </source>
</evidence>
<dbReference type="PANTHER" id="PTHR47691:SF3">
    <property type="entry name" value="HTH-TYPE TRANSCRIPTIONAL REGULATOR RV0890C-RELATED"/>
    <property type="match status" value="1"/>
</dbReference>
<evidence type="ECO:0000256" key="1">
    <source>
        <dbReference type="ARBA" id="ARBA00023125"/>
    </source>
</evidence>
<dbReference type="Pfam" id="PF00486">
    <property type="entry name" value="Trans_reg_C"/>
    <property type="match status" value="1"/>
</dbReference>
<feature type="region of interest" description="Disordered" evidence="3">
    <location>
        <begin position="103"/>
        <end position="136"/>
    </location>
</feature>
<dbReference type="SUPFAM" id="SSF48452">
    <property type="entry name" value="TPR-like"/>
    <property type="match status" value="2"/>
</dbReference>
<dbReference type="SUPFAM" id="SSF46894">
    <property type="entry name" value="C-terminal effector domain of the bipartite response regulators"/>
    <property type="match status" value="1"/>
</dbReference>
<dbReference type="InterPro" id="IPR016032">
    <property type="entry name" value="Sig_transdc_resp-reg_C-effctor"/>
</dbReference>
<feature type="domain" description="OmpR/PhoB-type" evidence="4">
    <location>
        <begin position="5"/>
        <end position="103"/>
    </location>
</feature>
<dbReference type="InterPro" id="IPR058852">
    <property type="entry name" value="HTH_77"/>
</dbReference>
<dbReference type="InterPro" id="IPR011990">
    <property type="entry name" value="TPR-like_helical_dom_sf"/>
</dbReference>
<accession>A0ABS1X1E8</accession>
<dbReference type="InterPro" id="IPR027417">
    <property type="entry name" value="P-loop_NTPase"/>
</dbReference>
<dbReference type="InterPro" id="IPR001867">
    <property type="entry name" value="OmpR/PhoB-type_DNA-bd"/>
</dbReference>
<dbReference type="Pfam" id="PF00931">
    <property type="entry name" value="NB-ARC"/>
    <property type="match status" value="1"/>
</dbReference>
<dbReference type="InterPro" id="IPR036388">
    <property type="entry name" value="WH-like_DNA-bd_sf"/>
</dbReference>
<name>A0ABS1X1E8_9GAMM</name>
<comment type="caution">
    <text evidence="5">The sequence shown here is derived from an EMBL/GenBank/DDBJ whole genome shotgun (WGS) entry which is preliminary data.</text>
</comment>
<evidence type="ECO:0000313" key="6">
    <source>
        <dbReference type="Proteomes" id="UP000661077"/>
    </source>
</evidence>
<dbReference type="Proteomes" id="UP000661077">
    <property type="component" value="Unassembled WGS sequence"/>
</dbReference>
<reference evidence="5 6" key="1">
    <citation type="journal article" date="2021" name="Int. J. Syst. Evol. Microbiol.">
        <title>Steroidobacter gossypii sp. nov., isolated from soil of cotton cropping field.</title>
        <authorList>
            <person name="Huang R."/>
            <person name="Yang S."/>
            <person name="Zhen C."/>
            <person name="Liu W."/>
        </authorList>
    </citation>
    <scope>NUCLEOTIDE SEQUENCE [LARGE SCALE GENOMIC DNA]</scope>
    <source>
        <strain evidence="5 6">S1-65</strain>
    </source>
</reference>